<name>A0ABP7MIC3_9GAMM</name>
<accession>A0ABP7MIC3</accession>
<keyword evidence="1" id="KW-0812">Transmembrane</keyword>
<evidence type="ECO:0008006" key="4">
    <source>
        <dbReference type="Google" id="ProtNLM"/>
    </source>
</evidence>
<evidence type="ECO:0000313" key="2">
    <source>
        <dbReference type="EMBL" id="GAA3921506.1"/>
    </source>
</evidence>
<protein>
    <recommendedName>
        <fullName evidence="4">Succinate dehydrogenase</fullName>
    </recommendedName>
</protein>
<proteinExistence type="predicted"/>
<evidence type="ECO:0000313" key="3">
    <source>
        <dbReference type="Proteomes" id="UP001501565"/>
    </source>
</evidence>
<comment type="caution">
    <text evidence="2">The sequence shown here is derived from an EMBL/GenBank/DDBJ whole genome shotgun (WGS) entry which is preliminary data.</text>
</comment>
<feature type="transmembrane region" description="Helical" evidence="1">
    <location>
        <begin position="165"/>
        <end position="190"/>
    </location>
</feature>
<dbReference type="RefSeq" id="WP_344797415.1">
    <property type="nucleotide sequence ID" value="NZ_BAABBN010000004.1"/>
</dbReference>
<keyword evidence="1" id="KW-0472">Membrane</keyword>
<organism evidence="2 3">
    <name type="scientific">Litoribacillus peritrichatus</name>
    <dbReference type="NCBI Taxonomy" id="718191"/>
    <lineage>
        <taxon>Bacteria</taxon>
        <taxon>Pseudomonadati</taxon>
        <taxon>Pseudomonadota</taxon>
        <taxon>Gammaproteobacteria</taxon>
        <taxon>Oceanospirillales</taxon>
        <taxon>Oceanospirillaceae</taxon>
        <taxon>Litoribacillus</taxon>
    </lineage>
</organism>
<dbReference type="EMBL" id="BAABBN010000004">
    <property type="protein sequence ID" value="GAA3921506.1"/>
    <property type="molecule type" value="Genomic_DNA"/>
</dbReference>
<feature type="transmembrane region" description="Helical" evidence="1">
    <location>
        <begin position="51"/>
        <end position="69"/>
    </location>
</feature>
<sequence>MLHKMHRLSAIVIACFVFFHLINHLQAVISIKDHIQFMEAFREIYYSPIFENLLMLCVLFQIGSGLYFVKRRWGQRSGFFEKLQAASGAYLAFFLLIHVTAVSYGRYVLTLDTNFYFAAAGLNIHPISAFFYPYYFLAVVAIFSHIACAIHWLSRDSLSLESRNLIGFCFITAGILIGGLIVLSFGGLFYDIEIPANYLNTYQ</sequence>
<keyword evidence="1" id="KW-1133">Transmembrane helix</keyword>
<dbReference type="Proteomes" id="UP001501565">
    <property type="component" value="Unassembled WGS sequence"/>
</dbReference>
<keyword evidence="3" id="KW-1185">Reference proteome</keyword>
<evidence type="ECO:0000256" key="1">
    <source>
        <dbReference type="SAM" id="Phobius"/>
    </source>
</evidence>
<feature type="transmembrane region" description="Helical" evidence="1">
    <location>
        <begin position="129"/>
        <end position="153"/>
    </location>
</feature>
<gene>
    <name evidence="2" type="ORF">GCM10022277_16700</name>
</gene>
<feature type="transmembrane region" description="Helical" evidence="1">
    <location>
        <begin position="90"/>
        <end position="109"/>
    </location>
</feature>
<reference evidence="3" key="1">
    <citation type="journal article" date="2019" name="Int. J. Syst. Evol. Microbiol.">
        <title>The Global Catalogue of Microorganisms (GCM) 10K type strain sequencing project: providing services to taxonomists for standard genome sequencing and annotation.</title>
        <authorList>
            <consortium name="The Broad Institute Genomics Platform"/>
            <consortium name="The Broad Institute Genome Sequencing Center for Infectious Disease"/>
            <person name="Wu L."/>
            <person name="Ma J."/>
        </authorList>
    </citation>
    <scope>NUCLEOTIDE SEQUENCE [LARGE SCALE GENOMIC DNA]</scope>
    <source>
        <strain evidence="3">JCM 17551</strain>
    </source>
</reference>